<sequence>CSGTTGMLNAGSHLRKGPDSTYTLRSGCSISGLTGALLSTVIVNLMTKKSIILMEII</sequence>
<dbReference type="Proteomes" id="UP000595437">
    <property type="component" value="Chromosome 9"/>
</dbReference>
<accession>A0A7T8GXN2</accession>
<feature type="transmembrane region" description="Helical" evidence="1">
    <location>
        <begin position="22"/>
        <end position="45"/>
    </location>
</feature>
<protein>
    <submittedName>
        <fullName evidence="2">Uncharacterized protein</fullName>
    </submittedName>
</protein>
<organism evidence="2 3">
    <name type="scientific">Caligus rogercresseyi</name>
    <name type="common">Sea louse</name>
    <dbReference type="NCBI Taxonomy" id="217165"/>
    <lineage>
        <taxon>Eukaryota</taxon>
        <taxon>Metazoa</taxon>
        <taxon>Ecdysozoa</taxon>
        <taxon>Arthropoda</taxon>
        <taxon>Crustacea</taxon>
        <taxon>Multicrustacea</taxon>
        <taxon>Hexanauplia</taxon>
        <taxon>Copepoda</taxon>
        <taxon>Siphonostomatoida</taxon>
        <taxon>Caligidae</taxon>
        <taxon>Caligus</taxon>
    </lineage>
</organism>
<keyword evidence="1" id="KW-0472">Membrane</keyword>
<feature type="non-terminal residue" evidence="2">
    <location>
        <position position="1"/>
    </location>
</feature>
<gene>
    <name evidence="2" type="ORF">FKW44_013561</name>
</gene>
<evidence type="ECO:0000313" key="3">
    <source>
        <dbReference type="Proteomes" id="UP000595437"/>
    </source>
</evidence>
<keyword evidence="1" id="KW-0812">Transmembrane</keyword>
<keyword evidence="1" id="KW-1133">Transmembrane helix</keyword>
<evidence type="ECO:0000313" key="2">
    <source>
        <dbReference type="EMBL" id="QQP39749.1"/>
    </source>
</evidence>
<reference evidence="3" key="1">
    <citation type="submission" date="2021-01" db="EMBL/GenBank/DDBJ databases">
        <title>Caligus Genome Assembly.</title>
        <authorList>
            <person name="Gallardo-Escarate C."/>
        </authorList>
    </citation>
    <scope>NUCLEOTIDE SEQUENCE [LARGE SCALE GENOMIC DNA]</scope>
</reference>
<name>A0A7T8GXN2_CALRO</name>
<keyword evidence="3" id="KW-1185">Reference proteome</keyword>
<dbReference type="AlphaFoldDB" id="A0A7T8GXN2"/>
<evidence type="ECO:0000256" key="1">
    <source>
        <dbReference type="SAM" id="Phobius"/>
    </source>
</evidence>
<feature type="non-terminal residue" evidence="2">
    <location>
        <position position="57"/>
    </location>
</feature>
<dbReference type="EMBL" id="CP045898">
    <property type="protein sequence ID" value="QQP39749.1"/>
    <property type="molecule type" value="Genomic_DNA"/>
</dbReference>
<proteinExistence type="predicted"/>